<keyword evidence="1" id="KW-0614">Plasmid</keyword>
<gene>
    <name evidence="1" type="ORF">FOC89_02260</name>
</gene>
<sequence length="46" mass="5390">MKERELDFYSLMEGKKQLAQEMANLMKSGYTESQVIDLVLKMYGNQ</sequence>
<dbReference type="Proteomes" id="UP000501107">
    <property type="component" value="Plasmid unnamed3"/>
</dbReference>
<evidence type="ECO:0000313" key="2">
    <source>
        <dbReference type="Proteomes" id="UP000501107"/>
    </source>
</evidence>
<proteinExistence type="predicted"/>
<name>A0A7D3ZUT6_BACTU</name>
<dbReference type="AlphaFoldDB" id="A0A7D3ZUT6"/>
<evidence type="ECO:0000313" key="1">
    <source>
        <dbReference type="EMBL" id="QKH22826.1"/>
    </source>
</evidence>
<geneLocation type="plasmid" evidence="1 2">
    <name>unnamed3</name>
</geneLocation>
<reference evidence="1 2" key="1">
    <citation type="submission" date="2020-05" db="EMBL/GenBank/DDBJ databases">
        <title>FDA dAtabase for Regulatory Grade micrObial Sequences (FDA-ARGOS): Supporting development and validation of Infectious Disease Dx tests.</title>
        <authorList>
            <person name="Nelson B."/>
            <person name="Plummer A."/>
            <person name="Tallon L."/>
            <person name="Sadzewicz L."/>
            <person name="Zhao X."/>
            <person name="Vavikolanu K."/>
            <person name="Mehta A."/>
            <person name="Aluvathingal J."/>
            <person name="Nadendla S."/>
            <person name="Myers T."/>
            <person name="Yan Y."/>
            <person name="Sichtig H."/>
        </authorList>
    </citation>
    <scope>NUCLEOTIDE SEQUENCE [LARGE SCALE GENOMIC DNA]</scope>
    <source>
        <strain evidence="1 2">FDAARGOS_795</strain>
        <plasmid evidence="1 2">unnamed3</plasmid>
    </source>
</reference>
<protein>
    <submittedName>
        <fullName evidence="1">Uncharacterized protein</fullName>
    </submittedName>
</protein>
<dbReference type="EMBL" id="CP053979">
    <property type="protein sequence ID" value="QKH22826.1"/>
    <property type="molecule type" value="Genomic_DNA"/>
</dbReference>
<dbReference type="RefSeq" id="WP_000664337.1">
    <property type="nucleotide sequence ID" value="NZ_CP009334.1"/>
</dbReference>
<organism evidence="1 2">
    <name type="scientific">Bacillus thuringiensis</name>
    <dbReference type="NCBI Taxonomy" id="1428"/>
    <lineage>
        <taxon>Bacteria</taxon>
        <taxon>Bacillati</taxon>
        <taxon>Bacillota</taxon>
        <taxon>Bacilli</taxon>
        <taxon>Bacillales</taxon>
        <taxon>Bacillaceae</taxon>
        <taxon>Bacillus</taxon>
        <taxon>Bacillus cereus group</taxon>
    </lineage>
</organism>
<accession>A0A7D3ZUT6</accession>